<evidence type="ECO:0000256" key="1">
    <source>
        <dbReference type="ARBA" id="ARBA00022729"/>
    </source>
</evidence>
<sequence length="1560" mass="163644">MKIYRHAVFPITVRVALLFSGITVDAIAESSCGSSNTNTTISENETAPCNLSQSENLTINASIDAPIGQANQFDHYGLKYSAVNIGTNNNQAQVISVDSIKNNGVLQGSAGVTVTYSGSVGKLLNHGTINGTSGTVWVSGHMNMLDNYGSINSSADTGSLNAIQIQPASDSNDNSQYGRIDTILNQKGGEINGVSSITSTLKLLHNFGTLKSQKNNSLSTLATFVVDAGSNVGIFNNDGTVIGPNHGVLIQNGGYLEKLYNHSGSKGVTAEQDAIQVTGKGMALLDANPHIRSSKIKQITNASLLYGKRNGIYIDDKGVVDTITNQDSGEIKGDKFAIDNAGTISDGIYNSGSITGKVALGSAKLFMSGPKAILDGDVTGIKDSIVTIDGNGTKTKNYTHHMSIEAVTLLSGSEFYLGDGGRISSDITNNDGTLYFNQSDKTAYNHIISGTGNVHQTGIGTTILTGKNTYTGETNIESGTLQLGNNGTTGSINNQSKVTIGNNGILAFSRTIPTIFDNEIDGNGSVYHRGTGDLILTNNIKTGKPITVTTGKLQFGDGAKIGKLSLAGIDNNGAVIVAGKKDSVVTLDGEISGTGSLEVKGGTATLTSNNTYSGKTTIDKDATLQLGNGGKSGNLAKGGILNNGILAFNLSGLNTFESAISGNGLIEKTETGTTTLSADSSAFTGTTNVEGGMFSINGKLGDKTSKLTVKKGGAVSGTGTIGGTTTIKAGGHLAGTGQQGDILTFDNDLILEPDANVDISLGSEEASGLFTVHGDLTLAGTLNVKELGGFAAGEYDIFNYDRKLNNNGMTITGDNSGSLSLDTHHPNQVHLTNTGGLTLNWWAGGDGLWQVDGDQNWTSKSGVMKSSWRNTDQFPIFSKKAGTVRVNNSGGAVTVNGMQFRTDGYVITGEPLTLATDSTGSAKIRVGAGNKSSAGMLATIKSPLIGTAMLEKGDEGTLILAAKNGYTGGTKVTRGTLQIGNSGTEGDIIGDVEIGRNGSLAFYRSNDMAFAGKITGEGNLVKKGKNKLTLTGVNTYTGTTAVQQGTLYQGTAGAFSAASSFTNEKGSTLHLGGFNTTFSALNNSGTVIFGRDDNAVGRTLTVTGDYTGNHGTISLSTVFAGDNSTTDKLVVKGNASGTTQLEIKNTGGKGALTKEGIKVVEVKGTSNASFNLAGDYHHQGDPVIVIGAYAYRLDKNGKDWYLISSLKNSKPTQPHHPPAQLYHAGVSLYEAYGSILQTLNKPTSLHDRIAGHESRLSDVAGLNTTIANKHEANHLSPLPTGVWGQIIGSYGKLSPRVTTSGADNITYKMGRAQVGIDNLLYENTQGAVVGGVFLQYSNIDADVSSEHGKGNIRANGYAVGGTGTWYGNNGFYLDGLAQLSYFDNDLYSKTANQHLGENKSALGYTLSLESGHRIDLTPSWSLTPQAQLTYSSINMRNFEDKFGSQINFDRSQNMTLRVGTTVDYRQKWRDAQSKKGKVSNLYGLFNLSQELLGQSDSTDVADVSFHGRNERFWGEIGAGGSYSWNEGKYLVYSQASANTNLNNFADSYELKAKLGIKVMW</sequence>
<evidence type="ECO:0000259" key="2">
    <source>
        <dbReference type="PROSITE" id="PS51208"/>
    </source>
</evidence>
<dbReference type="CDD" id="cd01344">
    <property type="entry name" value="PL2_Passenger_AT"/>
    <property type="match status" value="1"/>
</dbReference>
<dbReference type="PANTHER" id="PTHR35037">
    <property type="entry name" value="C-TERMINAL REGION OF AIDA-LIKE PROTEIN"/>
    <property type="match status" value="1"/>
</dbReference>
<dbReference type="OrthoDB" id="6053567at2"/>
<dbReference type="InterPro" id="IPR043990">
    <property type="entry name" value="AC_1"/>
</dbReference>
<dbReference type="RefSeq" id="WP_052708262.1">
    <property type="nucleotide sequence ID" value="NZ_FO704551.1"/>
</dbReference>
<dbReference type="Proteomes" id="UP000032735">
    <property type="component" value="Chromosome"/>
</dbReference>
<dbReference type="HOGENOM" id="CLU_002551_3_1_6"/>
<dbReference type="SUPFAM" id="SSF103515">
    <property type="entry name" value="Autotransporter"/>
    <property type="match status" value="1"/>
</dbReference>
<dbReference type="Pfam" id="PF03797">
    <property type="entry name" value="Autotransporter"/>
    <property type="match status" value="1"/>
</dbReference>
<dbReference type="EMBL" id="FO704551">
    <property type="protein sequence ID" value="CDG20991.1"/>
    <property type="molecule type" value="Genomic_DNA"/>
</dbReference>
<dbReference type="InterPro" id="IPR012332">
    <property type="entry name" value="Autotransporter_pectin_lyase_C"/>
</dbReference>
<feature type="domain" description="Autotransporter" evidence="2">
    <location>
        <begin position="1275"/>
        <end position="1560"/>
    </location>
</feature>
<dbReference type="InterPro" id="IPR006315">
    <property type="entry name" value="OM_autotransptr_brl_dom"/>
</dbReference>
<dbReference type="Pfam" id="PF18883">
    <property type="entry name" value="AC_1"/>
    <property type="match status" value="1"/>
</dbReference>
<dbReference type="NCBIfam" id="TIGR02601">
    <property type="entry name" value="autotrns_rpt"/>
    <property type="match status" value="4"/>
</dbReference>
<dbReference type="InterPro" id="IPR051551">
    <property type="entry name" value="Autotransporter_adhesion"/>
</dbReference>
<organism evidence="3 4">
    <name type="scientific">Xenorhabdus poinarii G6</name>
    <dbReference type="NCBI Taxonomy" id="1354304"/>
    <lineage>
        <taxon>Bacteria</taxon>
        <taxon>Pseudomonadati</taxon>
        <taxon>Pseudomonadota</taxon>
        <taxon>Gammaproteobacteria</taxon>
        <taxon>Enterobacterales</taxon>
        <taxon>Morganellaceae</taxon>
        <taxon>Xenorhabdus</taxon>
    </lineage>
</organism>
<dbReference type="PROSITE" id="PS51208">
    <property type="entry name" value="AUTOTRANSPORTER"/>
    <property type="match status" value="1"/>
</dbReference>
<accession>A0A068R246</accession>
<dbReference type="Gene3D" id="2.40.128.130">
    <property type="entry name" value="Autotransporter beta-domain"/>
    <property type="match status" value="1"/>
</dbReference>
<keyword evidence="1" id="KW-0732">Signal</keyword>
<dbReference type="Gene3D" id="2.160.20.20">
    <property type="match status" value="1"/>
</dbReference>
<dbReference type="STRING" id="1354304.XPG1_1336"/>
<dbReference type="InterPro" id="IPR013425">
    <property type="entry name" value="Autotrns_rpt"/>
</dbReference>
<dbReference type="InterPro" id="IPR005546">
    <property type="entry name" value="Autotransporte_beta"/>
</dbReference>
<gene>
    <name evidence="3" type="ORF">XPG1_1336</name>
</gene>
<dbReference type="KEGG" id="xpo:XPG1_1336"/>
<dbReference type="Pfam" id="PF12951">
    <property type="entry name" value="PATR"/>
    <property type="match status" value="5"/>
</dbReference>
<dbReference type="PANTHER" id="PTHR35037:SF3">
    <property type="entry name" value="C-TERMINAL REGION OF AIDA-LIKE PROTEIN"/>
    <property type="match status" value="1"/>
</dbReference>
<dbReference type="SUPFAM" id="SSF51126">
    <property type="entry name" value="Pectin lyase-like"/>
    <property type="match status" value="2"/>
</dbReference>
<dbReference type="NCBIfam" id="TIGR01414">
    <property type="entry name" value="autotrans_barl"/>
    <property type="match status" value="1"/>
</dbReference>
<dbReference type="InterPro" id="IPR011050">
    <property type="entry name" value="Pectin_lyase_fold/virulence"/>
</dbReference>
<proteinExistence type="predicted"/>
<dbReference type="GO" id="GO:0019867">
    <property type="term" value="C:outer membrane"/>
    <property type="evidence" value="ECO:0007669"/>
    <property type="project" value="InterPro"/>
</dbReference>
<evidence type="ECO:0000313" key="4">
    <source>
        <dbReference type="Proteomes" id="UP000032735"/>
    </source>
</evidence>
<keyword evidence="4" id="KW-1185">Reference proteome</keyword>
<protein>
    <submittedName>
        <fullName evidence="3">Putative Outer membrane autotransporter barrel</fullName>
    </submittedName>
</protein>
<dbReference type="SMART" id="SM00869">
    <property type="entry name" value="Autotransporter"/>
    <property type="match status" value="1"/>
</dbReference>
<name>A0A068R246_9GAMM</name>
<evidence type="ECO:0000313" key="3">
    <source>
        <dbReference type="EMBL" id="CDG20991.1"/>
    </source>
</evidence>
<reference evidence="3 4" key="1">
    <citation type="submission" date="2013-07" db="EMBL/GenBank/DDBJ databases">
        <authorList>
            <person name="Genoscope - CEA"/>
        </authorList>
    </citation>
    <scope>NUCLEOTIDE SEQUENCE [LARGE SCALE GENOMIC DNA]</scope>
    <source>
        <strain evidence="3 4">G6</strain>
    </source>
</reference>
<dbReference type="InterPro" id="IPR036709">
    <property type="entry name" value="Autotransporte_beta_dom_sf"/>
</dbReference>